<dbReference type="InterPro" id="IPR054156">
    <property type="entry name" value="YxaF_TetR_C"/>
</dbReference>
<keyword evidence="2 4" id="KW-0238">DNA-binding</keyword>
<dbReference type="KEGG" id="mher:K3U94_19450"/>
<dbReference type="Proteomes" id="UP000825008">
    <property type="component" value="Chromosome"/>
</dbReference>
<dbReference type="RefSeq" id="WP_220694742.1">
    <property type="nucleotide sequence ID" value="NZ_CP080997.1"/>
</dbReference>
<dbReference type="EMBL" id="CP080997">
    <property type="protein sequence ID" value="QZA07114.1"/>
    <property type="molecule type" value="Genomic_DNA"/>
</dbReference>
<evidence type="ECO:0000313" key="7">
    <source>
        <dbReference type="Proteomes" id="UP000825008"/>
    </source>
</evidence>
<evidence type="ECO:0000256" key="3">
    <source>
        <dbReference type="ARBA" id="ARBA00023163"/>
    </source>
</evidence>
<dbReference type="Pfam" id="PF00440">
    <property type="entry name" value="TetR_N"/>
    <property type="match status" value="1"/>
</dbReference>
<keyword evidence="1" id="KW-0805">Transcription regulation</keyword>
<organism evidence="6 7">
    <name type="scientific">Mycolicibacter heraklionensis</name>
    <dbReference type="NCBI Taxonomy" id="512402"/>
    <lineage>
        <taxon>Bacteria</taxon>
        <taxon>Bacillati</taxon>
        <taxon>Actinomycetota</taxon>
        <taxon>Actinomycetes</taxon>
        <taxon>Mycobacteriales</taxon>
        <taxon>Mycobacteriaceae</taxon>
        <taxon>Mycolicibacter</taxon>
    </lineage>
</organism>
<dbReference type="PANTHER" id="PTHR47506:SF3">
    <property type="entry name" value="HTH-TYPE TRANSCRIPTIONAL REGULATOR LMRA"/>
    <property type="match status" value="1"/>
</dbReference>
<gene>
    <name evidence="6" type="ORF">K3U94_19450</name>
</gene>
<protein>
    <submittedName>
        <fullName evidence="6">TetR/AcrR family transcriptional regulator</fullName>
    </submittedName>
</protein>
<dbReference type="SUPFAM" id="SSF48498">
    <property type="entry name" value="Tetracyclin repressor-like, C-terminal domain"/>
    <property type="match status" value="1"/>
</dbReference>
<keyword evidence="3" id="KW-0804">Transcription</keyword>
<evidence type="ECO:0000313" key="6">
    <source>
        <dbReference type="EMBL" id="QZA07114.1"/>
    </source>
</evidence>
<dbReference type="SUPFAM" id="SSF46689">
    <property type="entry name" value="Homeodomain-like"/>
    <property type="match status" value="1"/>
</dbReference>
<dbReference type="Pfam" id="PF21993">
    <property type="entry name" value="TetR_C_13_2"/>
    <property type="match status" value="1"/>
</dbReference>
<feature type="DNA-binding region" description="H-T-H motif" evidence="4">
    <location>
        <begin position="26"/>
        <end position="45"/>
    </location>
</feature>
<dbReference type="InterPro" id="IPR036271">
    <property type="entry name" value="Tet_transcr_reg_TetR-rel_C_sf"/>
</dbReference>
<dbReference type="AlphaFoldDB" id="A0A9X7ZEN6"/>
<dbReference type="InterPro" id="IPR001647">
    <property type="entry name" value="HTH_TetR"/>
</dbReference>
<dbReference type="GO" id="GO:0003677">
    <property type="term" value="F:DNA binding"/>
    <property type="evidence" value="ECO:0007669"/>
    <property type="project" value="UniProtKB-UniRule"/>
</dbReference>
<name>A0A9X7ZEN6_9MYCO</name>
<evidence type="ECO:0000259" key="5">
    <source>
        <dbReference type="PROSITE" id="PS50977"/>
    </source>
</evidence>
<accession>A0A9X7ZEN6</accession>
<evidence type="ECO:0000256" key="4">
    <source>
        <dbReference type="PROSITE-ProRule" id="PRU00335"/>
    </source>
</evidence>
<dbReference type="Gene3D" id="1.10.357.10">
    <property type="entry name" value="Tetracycline Repressor, domain 2"/>
    <property type="match status" value="1"/>
</dbReference>
<dbReference type="PANTHER" id="PTHR47506">
    <property type="entry name" value="TRANSCRIPTIONAL REGULATORY PROTEIN"/>
    <property type="match status" value="1"/>
</dbReference>
<dbReference type="InterPro" id="IPR009057">
    <property type="entry name" value="Homeodomain-like_sf"/>
</dbReference>
<dbReference type="PROSITE" id="PS50977">
    <property type="entry name" value="HTH_TETR_2"/>
    <property type="match status" value="1"/>
</dbReference>
<proteinExistence type="predicted"/>
<sequence length="201" mass="20998">MARDTRQTMVLTAVALLRERGADGITLDTLVSRSGAPRGSIYHHFPGGRAQILDEAVQLGGDAIGSLITGSAAGGPIAVLDRLTGFWRKMLTETGYTAGCPVVSAAVSSAPESPLLQHAERIFAAWKTRLIDCFVTDGLDADAAGRLATMCIAAMQGAIIMCRTEASLQPLEDVAGELRVLVSARTLFCTTADPAGRPGSN</sequence>
<evidence type="ECO:0000256" key="2">
    <source>
        <dbReference type="ARBA" id="ARBA00023125"/>
    </source>
</evidence>
<feature type="domain" description="HTH tetR-type" evidence="5">
    <location>
        <begin position="3"/>
        <end position="63"/>
    </location>
</feature>
<reference evidence="6" key="1">
    <citation type="submission" date="2021-08" db="EMBL/GenBank/DDBJ databases">
        <title>Whole genome sequencing of non-tuberculosis mycobacteria type-strains.</title>
        <authorList>
            <person name="Igarashi Y."/>
            <person name="Osugi A."/>
            <person name="Mitarai S."/>
        </authorList>
    </citation>
    <scope>NUCLEOTIDE SEQUENCE</scope>
    <source>
        <strain evidence="6">JCM 30995</strain>
    </source>
</reference>
<evidence type="ECO:0000256" key="1">
    <source>
        <dbReference type="ARBA" id="ARBA00023015"/>
    </source>
</evidence>